<accession>A0ABX0J7F4</accession>
<name>A0ABX0J7F4_9BACL</name>
<dbReference type="InterPro" id="IPR012341">
    <property type="entry name" value="6hp_glycosidase-like_sf"/>
</dbReference>
<dbReference type="Gene3D" id="1.50.10.10">
    <property type="match status" value="1"/>
</dbReference>
<comment type="caution">
    <text evidence="2">The sequence shown here is derived from an EMBL/GenBank/DDBJ whole genome shotgun (WGS) entry which is preliminary data.</text>
</comment>
<feature type="domain" description="Mannosylglycerate hydrolase MGH1-like glycoside hydrolase" evidence="1">
    <location>
        <begin position="123"/>
        <end position="376"/>
    </location>
</feature>
<dbReference type="SUPFAM" id="SSF48208">
    <property type="entry name" value="Six-hairpin glycosidases"/>
    <property type="match status" value="1"/>
</dbReference>
<dbReference type="EMBL" id="JAAOIW010000008">
    <property type="protein sequence ID" value="NHN32362.1"/>
    <property type="molecule type" value="Genomic_DNA"/>
</dbReference>
<gene>
    <name evidence="2" type="ORF">G9U52_21200</name>
</gene>
<dbReference type="InterPro" id="IPR008928">
    <property type="entry name" value="6-hairpin_glycosidase_sf"/>
</dbReference>
<dbReference type="RefSeq" id="WP_166152658.1">
    <property type="nucleotide sequence ID" value="NZ_JAAOIW010000008.1"/>
</dbReference>
<evidence type="ECO:0000313" key="3">
    <source>
        <dbReference type="Proteomes" id="UP001165962"/>
    </source>
</evidence>
<organism evidence="2 3">
    <name type="scientific">Paenibacillus agricola</name>
    <dbReference type="NCBI Taxonomy" id="2716264"/>
    <lineage>
        <taxon>Bacteria</taxon>
        <taxon>Bacillati</taxon>
        <taxon>Bacillota</taxon>
        <taxon>Bacilli</taxon>
        <taxon>Bacillales</taxon>
        <taxon>Paenibacillaceae</taxon>
        <taxon>Paenibacillus</taxon>
    </lineage>
</organism>
<evidence type="ECO:0000313" key="2">
    <source>
        <dbReference type="EMBL" id="NHN32362.1"/>
    </source>
</evidence>
<dbReference type="Proteomes" id="UP001165962">
    <property type="component" value="Unassembled WGS sequence"/>
</dbReference>
<proteinExistence type="predicted"/>
<reference evidence="2" key="1">
    <citation type="submission" date="2020-03" db="EMBL/GenBank/DDBJ databases">
        <title>Draft sequencing of Paenibacilllus sp. S3N08.</title>
        <authorList>
            <person name="Kim D.-U."/>
        </authorList>
    </citation>
    <scope>NUCLEOTIDE SEQUENCE</scope>
    <source>
        <strain evidence="2">S3N08</strain>
    </source>
</reference>
<keyword evidence="3" id="KW-1185">Reference proteome</keyword>
<protein>
    <recommendedName>
        <fullName evidence="1">Mannosylglycerate hydrolase MGH1-like glycoside hydrolase domain-containing protein</fullName>
    </recommendedName>
</protein>
<dbReference type="InterPro" id="IPR054491">
    <property type="entry name" value="MGH1-like_GH"/>
</dbReference>
<dbReference type="Pfam" id="PF22422">
    <property type="entry name" value="MGH1-like_GH"/>
    <property type="match status" value="1"/>
</dbReference>
<evidence type="ECO:0000259" key="1">
    <source>
        <dbReference type="Pfam" id="PF22422"/>
    </source>
</evidence>
<sequence length="559" mass="63575">MSERIVERLRRSNTEEKVGELKKASDREVLAEWKRSGVRFAASSERFEGVYDAALRKLLDCIVPTGISHSDSDSFSEERPILHEGGIYLGCWLESTGTINAELLSRFIPSVSEASYECFADFQLEDGQMPYKITEHGAAYRQIQMVTPLARSVWNHYLLNGRNKSFLRKMYQAIARFDEWLVTYRNTRGSGCVEAFCTFDTGHDLSPRFWHIPDTPHLDDARQYNPDSPVLPLLAPDLTANVYCQRLYLQRMAEELGESGTDWNAKATDSLNSLFKYCFDEADAFFYDLDRNDKLVRVQSDVLLRVLACEVGDREFFDNALRRYLLNTRKFFAKYPFTSMAMDDPRFDPMSSYNSWGGPTNFLSLIRTPHAFEYHGRFVELTWVILPILSAFMGVERFAQALSPWTGKEGFTQTYSPAILCLVDFVERLCGILPTAGGELWFTGLVPYAMDHGEEVANETAYSRTVEGHDFELANTRESCTIYRNGAIYLRFPNGLRVVTDREGSLKSVIGMSVRLVEGTIQYEGVDYPLAVKGNEILQFADGRFTSVSDPGVVPLAYR</sequence>